<dbReference type="RefSeq" id="WP_130343842.1">
    <property type="nucleotide sequence ID" value="NZ_SGWQ01000003.1"/>
</dbReference>
<dbReference type="PROSITE" id="PS51683">
    <property type="entry name" value="SAM_OMT_II"/>
    <property type="match status" value="1"/>
</dbReference>
<name>A0A4Q7KW90_9PSEU</name>
<dbReference type="InterPro" id="IPR036388">
    <property type="entry name" value="WH-like_DNA-bd_sf"/>
</dbReference>
<keyword evidence="8" id="KW-1185">Reference proteome</keyword>
<dbReference type="GO" id="GO:0046983">
    <property type="term" value="F:protein dimerization activity"/>
    <property type="evidence" value="ECO:0007669"/>
    <property type="project" value="InterPro"/>
</dbReference>
<dbReference type="EMBL" id="SGWQ01000003">
    <property type="protein sequence ID" value="RZS40846.1"/>
    <property type="molecule type" value="Genomic_DNA"/>
</dbReference>
<dbReference type="AlphaFoldDB" id="A0A4Q7KW90"/>
<dbReference type="GO" id="GO:0008171">
    <property type="term" value="F:O-methyltransferase activity"/>
    <property type="evidence" value="ECO:0007669"/>
    <property type="project" value="InterPro"/>
</dbReference>
<dbReference type="Pfam" id="PF00891">
    <property type="entry name" value="Methyltransf_2"/>
    <property type="match status" value="1"/>
</dbReference>
<dbReference type="SUPFAM" id="SSF46785">
    <property type="entry name" value="Winged helix' DNA-binding domain"/>
    <property type="match status" value="1"/>
</dbReference>
<dbReference type="PIRSF" id="PIRSF005739">
    <property type="entry name" value="O-mtase"/>
    <property type="match status" value="1"/>
</dbReference>
<comment type="caution">
    <text evidence="7">The sequence shown here is derived from an EMBL/GenBank/DDBJ whole genome shotgun (WGS) entry which is preliminary data.</text>
</comment>
<keyword evidence="1 7" id="KW-0489">Methyltransferase</keyword>
<feature type="domain" description="O-methyltransferase dimerisation" evidence="6">
    <location>
        <begin position="13"/>
        <end position="87"/>
    </location>
</feature>
<protein>
    <submittedName>
        <fullName evidence="7">Methyltransferase family protein</fullName>
    </submittedName>
</protein>
<dbReference type="PANTHER" id="PTHR43712:SF2">
    <property type="entry name" value="O-METHYLTRANSFERASE CICE"/>
    <property type="match status" value="1"/>
</dbReference>
<dbReference type="Gene3D" id="3.40.50.150">
    <property type="entry name" value="Vaccinia Virus protein VP39"/>
    <property type="match status" value="1"/>
</dbReference>
<dbReference type="InterPro" id="IPR029063">
    <property type="entry name" value="SAM-dependent_MTases_sf"/>
</dbReference>
<dbReference type="InterPro" id="IPR001077">
    <property type="entry name" value="COMT_C"/>
</dbReference>
<evidence type="ECO:0000256" key="2">
    <source>
        <dbReference type="ARBA" id="ARBA00022679"/>
    </source>
</evidence>
<dbReference type="Gene3D" id="1.10.287.1350">
    <property type="match status" value="1"/>
</dbReference>
<dbReference type="Pfam" id="PF08100">
    <property type="entry name" value="Dimerisation"/>
    <property type="match status" value="1"/>
</dbReference>
<evidence type="ECO:0000313" key="8">
    <source>
        <dbReference type="Proteomes" id="UP000294257"/>
    </source>
</evidence>
<dbReference type="OrthoDB" id="3804952at2"/>
<feature type="domain" description="O-methyltransferase C-terminal" evidence="5">
    <location>
        <begin position="111"/>
        <end position="318"/>
    </location>
</feature>
<proteinExistence type="predicted"/>
<gene>
    <name evidence="7" type="ORF">EV193_103160</name>
</gene>
<evidence type="ECO:0000313" key="7">
    <source>
        <dbReference type="EMBL" id="RZS40846.1"/>
    </source>
</evidence>
<dbReference type="InterPro" id="IPR016461">
    <property type="entry name" value="COMT-like"/>
</dbReference>
<sequence>MSSEVDARAKLTQLAFGHLATHAVAAATRLGVLDAFDGGQLTFEELARRCATDPEATLRLSRALAGLGLVEETDAGVFTLTDVGALLRSDRPDSVRELALMFADPTMVRAWERLDDSVRTGDVAFDAVFGTDFFSYLGTQPELSTQFNKAMSQGTRAVAAALPGAYDFARFETLTDIGGGDGTLLAAVLREHPTVRGVLFDTADGLAESGPVLEPFGERCSTRTGDFFAAVPEGADGYLIKSVLHDWDDQKCVTILRNCRAVLPDDGRVLILEPVLPETVTGEASPITYLSDLNMMVNVGGKERTRSGFQKLLAEAGFTLVDATPLPAPAASFWLLEAVPA</sequence>
<evidence type="ECO:0000259" key="6">
    <source>
        <dbReference type="Pfam" id="PF08100"/>
    </source>
</evidence>
<dbReference type="InterPro" id="IPR036390">
    <property type="entry name" value="WH_DNA-bd_sf"/>
</dbReference>
<keyword evidence="2 7" id="KW-0808">Transferase</keyword>
<evidence type="ECO:0000256" key="4">
    <source>
        <dbReference type="PIRSR" id="PIRSR005739-1"/>
    </source>
</evidence>
<dbReference type="SUPFAM" id="SSF53335">
    <property type="entry name" value="S-adenosyl-L-methionine-dependent methyltransferases"/>
    <property type="match status" value="1"/>
</dbReference>
<dbReference type="PANTHER" id="PTHR43712">
    <property type="entry name" value="PUTATIVE (AFU_ORTHOLOGUE AFUA_4G14580)-RELATED"/>
    <property type="match status" value="1"/>
</dbReference>
<evidence type="ECO:0000259" key="5">
    <source>
        <dbReference type="Pfam" id="PF00891"/>
    </source>
</evidence>
<dbReference type="InterPro" id="IPR012967">
    <property type="entry name" value="COMT_dimerisation"/>
</dbReference>
<dbReference type="GO" id="GO:0032259">
    <property type="term" value="P:methylation"/>
    <property type="evidence" value="ECO:0007669"/>
    <property type="project" value="UniProtKB-KW"/>
</dbReference>
<dbReference type="Proteomes" id="UP000294257">
    <property type="component" value="Unassembled WGS sequence"/>
</dbReference>
<evidence type="ECO:0000256" key="1">
    <source>
        <dbReference type="ARBA" id="ARBA00022603"/>
    </source>
</evidence>
<reference evidence="7 8" key="1">
    <citation type="submission" date="2019-02" db="EMBL/GenBank/DDBJ databases">
        <title>Genomic Encyclopedia of Type Strains, Phase IV (KMG-IV): sequencing the most valuable type-strain genomes for metagenomic binning, comparative biology and taxonomic classification.</title>
        <authorList>
            <person name="Goeker M."/>
        </authorList>
    </citation>
    <scope>NUCLEOTIDE SEQUENCE [LARGE SCALE GENOMIC DNA]</scope>
    <source>
        <strain evidence="7 8">DSM 101727</strain>
    </source>
</reference>
<accession>A0A4Q7KW90</accession>
<feature type="active site" description="Proton acceptor" evidence="4">
    <location>
        <position position="245"/>
    </location>
</feature>
<keyword evidence="3" id="KW-0949">S-adenosyl-L-methionine</keyword>
<organism evidence="7 8">
    <name type="scientific">Herbihabitans rhizosphaerae</name>
    <dbReference type="NCBI Taxonomy" id="1872711"/>
    <lineage>
        <taxon>Bacteria</taxon>
        <taxon>Bacillati</taxon>
        <taxon>Actinomycetota</taxon>
        <taxon>Actinomycetes</taxon>
        <taxon>Pseudonocardiales</taxon>
        <taxon>Pseudonocardiaceae</taxon>
        <taxon>Herbihabitans</taxon>
    </lineage>
</organism>
<evidence type="ECO:0000256" key="3">
    <source>
        <dbReference type="ARBA" id="ARBA00022691"/>
    </source>
</evidence>
<dbReference type="Gene3D" id="1.10.10.10">
    <property type="entry name" value="Winged helix-like DNA-binding domain superfamily/Winged helix DNA-binding domain"/>
    <property type="match status" value="1"/>
</dbReference>